<dbReference type="OrthoDB" id="9801785at2"/>
<dbReference type="Pfam" id="PF01370">
    <property type="entry name" value="Epimerase"/>
    <property type="match status" value="1"/>
</dbReference>
<dbReference type="PANTHER" id="PTHR43245">
    <property type="entry name" value="BIFUNCTIONAL POLYMYXIN RESISTANCE PROTEIN ARNA"/>
    <property type="match status" value="1"/>
</dbReference>
<evidence type="ECO:0000259" key="1">
    <source>
        <dbReference type="Pfam" id="PF01370"/>
    </source>
</evidence>
<dbReference type="EMBL" id="VIRS01000044">
    <property type="protein sequence ID" value="TQS40273.1"/>
    <property type="molecule type" value="Genomic_DNA"/>
</dbReference>
<gene>
    <name evidence="2" type="ORF">FL583_35745</name>
</gene>
<protein>
    <submittedName>
        <fullName evidence="2">NAD(P)-dependent oxidoreductase</fullName>
    </submittedName>
</protein>
<accession>A0A545AG13</accession>
<evidence type="ECO:0000313" key="2">
    <source>
        <dbReference type="EMBL" id="TQS40273.1"/>
    </source>
</evidence>
<dbReference type="InterPro" id="IPR050177">
    <property type="entry name" value="Lipid_A_modif_metabolic_enz"/>
</dbReference>
<dbReference type="Proteomes" id="UP000317982">
    <property type="component" value="Unassembled WGS sequence"/>
</dbReference>
<keyword evidence="3" id="KW-1185">Reference proteome</keyword>
<comment type="caution">
    <text evidence="2">The sequence shown here is derived from an EMBL/GenBank/DDBJ whole genome shotgun (WGS) entry which is preliminary data.</text>
</comment>
<dbReference type="SUPFAM" id="SSF51735">
    <property type="entry name" value="NAD(P)-binding Rossmann-fold domains"/>
    <property type="match status" value="1"/>
</dbReference>
<dbReference type="InParanoid" id="A0A545AG13"/>
<dbReference type="Gene3D" id="3.40.50.720">
    <property type="entry name" value="NAD(P)-binding Rossmann-like Domain"/>
    <property type="match status" value="1"/>
</dbReference>
<dbReference type="RefSeq" id="WP_142709331.1">
    <property type="nucleotide sequence ID" value="NZ_VIRS01000044.1"/>
</dbReference>
<dbReference type="InterPro" id="IPR036291">
    <property type="entry name" value="NAD(P)-bd_dom_sf"/>
</dbReference>
<feature type="domain" description="NAD-dependent epimerase/dehydratase" evidence="1">
    <location>
        <begin position="2"/>
        <end position="230"/>
    </location>
</feature>
<evidence type="ECO:0000313" key="3">
    <source>
        <dbReference type="Proteomes" id="UP000317982"/>
    </source>
</evidence>
<dbReference type="InterPro" id="IPR001509">
    <property type="entry name" value="Epimerase_deHydtase"/>
</dbReference>
<proteinExistence type="predicted"/>
<reference evidence="2 3" key="1">
    <citation type="submission" date="2019-07" db="EMBL/GenBank/DDBJ databases">
        <title>Cryptosporangium phraense sp. nov., isolated from plant litter.</title>
        <authorList>
            <person name="Suriyachadkun C."/>
        </authorList>
    </citation>
    <scope>NUCLEOTIDE SEQUENCE [LARGE SCALE GENOMIC DNA]</scope>
    <source>
        <strain evidence="2 3">A-T 5661</strain>
    </source>
</reference>
<name>A0A545AG13_9ACTN</name>
<dbReference type="AlphaFoldDB" id="A0A545AG13"/>
<organism evidence="2 3">
    <name type="scientific">Cryptosporangium phraense</name>
    <dbReference type="NCBI Taxonomy" id="2593070"/>
    <lineage>
        <taxon>Bacteria</taxon>
        <taxon>Bacillati</taxon>
        <taxon>Actinomycetota</taxon>
        <taxon>Actinomycetes</taxon>
        <taxon>Cryptosporangiales</taxon>
        <taxon>Cryptosporangiaceae</taxon>
        <taxon>Cryptosporangium</taxon>
    </lineage>
</organism>
<sequence length="304" mass="30687">MILVTGGLGFLGTHTARALLDLGEECLAVGRSAPAGRTGRLVVEPLDCTDLGALLALGGRYPVTGIVHLAGVRPGSVPVVDELRANVTAGLNVVAAAVAWGVPRVTVASTIGVYGGVPGPVWREDSPLPVASAGGIPASKKAVEVLLPVAAAGATEVVHVRIGAAWGPGGRPASPFIAAPALVHAAVRGMDPPVVQADDAVDLIYAPDCGRAIAAVATAERLPHAVYNIGGGAAVTNARFADALRSAVPGAEVALSPGRSERAVPGDPYLDPTRLRADTGFRPAFDLPAAVADYVAWLRAGHPR</sequence>